<keyword evidence="1" id="KW-1133">Transmembrane helix</keyword>
<dbReference type="AlphaFoldDB" id="A0A4R7K109"/>
<evidence type="ECO:0000256" key="1">
    <source>
        <dbReference type="SAM" id="Phobius"/>
    </source>
</evidence>
<dbReference type="RefSeq" id="WP_133735219.1">
    <property type="nucleotide sequence ID" value="NZ_SOAX01000002.1"/>
</dbReference>
<dbReference type="InterPro" id="IPR019629">
    <property type="entry name" value="Uncharacterised_HI1736/YgjV"/>
</dbReference>
<name>A0A4R7K109_9GAMM</name>
<evidence type="ECO:0000313" key="2">
    <source>
        <dbReference type="EMBL" id="TDT43129.1"/>
    </source>
</evidence>
<protein>
    <submittedName>
        <fullName evidence="2">Inner membrane protein</fullName>
    </submittedName>
</protein>
<proteinExistence type="predicted"/>
<feature type="transmembrane region" description="Helical" evidence="1">
    <location>
        <begin position="103"/>
        <end position="119"/>
    </location>
</feature>
<dbReference type="EMBL" id="SOAX01000002">
    <property type="protein sequence ID" value="TDT43129.1"/>
    <property type="molecule type" value="Genomic_DNA"/>
</dbReference>
<feature type="transmembrane region" description="Helical" evidence="1">
    <location>
        <begin position="35"/>
        <end position="67"/>
    </location>
</feature>
<dbReference type="OrthoDB" id="7858522at2"/>
<keyword evidence="3" id="KW-1185">Reference proteome</keyword>
<dbReference type="PIRSF" id="PIRSF011443">
    <property type="entry name" value="YgjV"/>
    <property type="match status" value="1"/>
</dbReference>
<dbReference type="Pfam" id="PF10688">
    <property type="entry name" value="Imp-YgjV"/>
    <property type="match status" value="1"/>
</dbReference>
<feature type="transmembrane region" description="Helical" evidence="1">
    <location>
        <begin position="9"/>
        <end position="29"/>
    </location>
</feature>
<dbReference type="Proteomes" id="UP000295830">
    <property type="component" value="Unassembled WGS sequence"/>
</dbReference>
<organism evidence="2 3">
    <name type="scientific">Halospina denitrificans</name>
    <dbReference type="NCBI Taxonomy" id="332522"/>
    <lineage>
        <taxon>Bacteria</taxon>
        <taxon>Pseudomonadati</taxon>
        <taxon>Pseudomonadota</taxon>
        <taxon>Gammaproteobacteria</taxon>
        <taxon>Halospina</taxon>
    </lineage>
</organism>
<keyword evidence="1" id="KW-0812">Transmembrane</keyword>
<comment type="caution">
    <text evidence="2">The sequence shown here is derived from an EMBL/GenBank/DDBJ whole genome shotgun (WGS) entry which is preliminary data.</text>
</comment>
<feature type="transmembrane region" description="Helical" evidence="1">
    <location>
        <begin position="79"/>
        <end position="97"/>
    </location>
</feature>
<evidence type="ECO:0000313" key="3">
    <source>
        <dbReference type="Proteomes" id="UP000295830"/>
    </source>
</evidence>
<gene>
    <name evidence="2" type="ORF">DES49_0939</name>
</gene>
<accession>A0A4R7K109</accession>
<sequence length="176" mass="18846">MLDNLTPQLLAGQIISLVGLALCIAGFSSKRDDRLLVLLIGANIAFAIHFLLFSSWTAAALTLLIIVRIALARRFYGSWTAMTIMLLLSALAAAFTWQGPIDIFPMTAAVLGTVGMFILRGIPMRIVLAGAALAWTLNNILIGSIGGTLTEAIIFVTNLITIGRLVRAKRRGLLPS</sequence>
<dbReference type="InterPro" id="IPR026267">
    <property type="entry name" value="YgjV"/>
</dbReference>
<reference evidence="2 3" key="1">
    <citation type="submission" date="2019-03" db="EMBL/GenBank/DDBJ databases">
        <title>Genomic Encyclopedia of Type Strains, Phase IV (KMG-IV): sequencing the most valuable type-strain genomes for metagenomic binning, comparative biology and taxonomic classification.</title>
        <authorList>
            <person name="Goeker M."/>
        </authorList>
    </citation>
    <scope>NUCLEOTIDE SEQUENCE [LARGE SCALE GENOMIC DNA]</scope>
    <source>
        <strain evidence="2 3">DSM 15505</strain>
    </source>
</reference>
<keyword evidence="1" id="KW-0472">Membrane</keyword>
<feature type="transmembrane region" description="Helical" evidence="1">
    <location>
        <begin position="148"/>
        <end position="166"/>
    </location>
</feature>